<feature type="domain" description="SAF" evidence="3">
    <location>
        <begin position="13"/>
        <end position="87"/>
    </location>
</feature>
<name>A0AAQ3LD23_9BACT</name>
<reference evidence="4 5" key="1">
    <citation type="submission" date="2023-10" db="EMBL/GenBank/DDBJ databases">
        <title>Rubellicoccus peritrichatus gen. nov., sp. nov., isolated from an algae of coral reef tank.</title>
        <authorList>
            <person name="Luo J."/>
        </authorList>
    </citation>
    <scope>NUCLEOTIDE SEQUENCE [LARGE SCALE GENOMIC DNA]</scope>
    <source>
        <strain evidence="4 5">CR14</strain>
    </source>
</reference>
<accession>A0AAQ3LD23</accession>
<dbReference type="InterPro" id="IPR052172">
    <property type="entry name" value="UxaA_altronate/galactarate_dh"/>
</dbReference>
<evidence type="ECO:0000313" key="4">
    <source>
        <dbReference type="EMBL" id="WOO39769.1"/>
    </source>
</evidence>
<sequence>MSSGKAFVIHSSDNVATALTELSIGEVTLLGESPMEKIHATEAIRMSHKIALANLNNGDAVIKYGVVIGTASQAIQSGEWIHLHNLESQFDERSNTLDNETGAPTEDGVYQ</sequence>
<dbReference type="GO" id="GO:0016829">
    <property type="term" value="F:lyase activity"/>
    <property type="evidence" value="ECO:0007669"/>
    <property type="project" value="UniProtKB-KW"/>
</dbReference>
<gene>
    <name evidence="4" type="ORF">RZN69_14185</name>
</gene>
<dbReference type="AlphaFoldDB" id="A0AAQ3LD23"/>
<dbReference type="PANTHER" id="PTHR30536">
    <property type="entry name" value="ALTRONATE/GALACTARATE DEHYDRATASE"/>
    <property type="match status" value="1"/>
</dbReference>
<dbReference type="KEGG" id="puo:RZN69_14185"/>
<keyword evidence="1" id="KW-0456">Lyase</keyword>
<dbReference type="Proteomes" id="UP001304300">
    <property type="component" value="Chromosome"/>
</dbReference>
<dbReference type="GO" id="GO:0019698">
    <property type="term" value="P:D-galacturonate catabolic process"/>
    <property type="evidence" value="ECO:0007669"/>
    <property type="project" value="TreeGrafter"/>
</dbReference>
<dbReference type="SMART" id="SM00858">
    <property type="entry name" value="SAF"/>
    <property type="match status" value="1"/>
</dbReference>
<proteinExistence type="predicted"/>
<dbReference type="InterPro" id="IPR044144">
    <property type="entry name" value="SAF_UxaA/GarD"/>
</dbReference>
<dbReference type="EMBL" id="CP136920">
    <property type="protein sequence ID" value="WOO39769.1"/>
    <property type="molecule type" value="Genomic_DNA"/>
</dbReference>
<dbReference type="GO" id="GO:0016787">
    <property type="term" value="F:hydrolase activity"/>
    <property type="evidence" value="ECO:0007669"/>
    <property type="project" value="UniProtKB-KW"/>
</dbReference>
<evidence type="ECO:0000259" key="3">
    <source>
        <dbReference type="SMART" id="SM00858"/>
    </source>
</evidence>
<dbReference type="Gene3D" id="2.30.130.110">
    <property type="match status" value="1"/>
</dbReference>
<dbReference type="PANTHER" id="PTHR30536:SF5">
    <property type="entry name" value="ALTRONATE DEHYDRATASE"/>
    <property type="match status" value="1"/>
</dbReference>
<dbReference type="CDD" id="cd11613">
    <property type="entry name" value="SAF_AH_GD"/>
    <property type="match status" value="1"/>
</dbReference>
<feature type="region of interest" description="Disordered" evidence="2">
    <location>
        <begin position="91"/>
        <end position="111"/>
    </location>
</feature>
<keyword evidence="4" id="KW-0378">Hydrolase</keyword>
<evidence type="ECO:0000256" key="1">
    <source>
        <dbReference type="ARBA" id="ARBA00023239"/>
    </source>
</evidence>
<keyword evidence="5" id="KW-1185">Reference proteome</keyword>
<evidence type="ECO:0000256" key="2">
    <source>
        <dbReference type="SAM" id="MobiDB-lite"/>
    </source>
</evidence>
<evidence type="ECO:0000313" key="5">
    <source>
        <dbReference type="Proteomes" id="UP001304300"/>
    </source>
</evidence>
<protein>
    <submittedName>
        <fullName evidence="4">UxaA family hydrolase</fullName>
    </submittedName>
</protein>
<dbReference type="RefSeq" id="WP_317831776.1">
    <property type="nucleotide sequence ID" value="NZ_CP136920.1"/>
</dbReference>
<organism evidence="4 5">
    <name type="scientific">Rubellicoccus peritrichatus</name>
    <dbReference type="NCBI Taxonomy" id="3080537"/>
    <lineage>
        <taxon>Bacteria</taxon>
        <taxon>Pseudomonadati</taxon>
        <taxon>Verrucomicrobiota</taxon>
        <taxon>Opitutia</taxon>
        <taxon>Puniceicoccales</taxon>
        <taxon>Cerasicoccaceae</taxon>
        <taxon>Rubellicoccus</taxon>
    </lineage>
</organism>
<dbReference type="Pfam" id="PF08666">
    <property type="entry name" value="SAF"/>
    <property type="match status" value="1"/>
</dbReference>
<dbReference type="InterPro" id="IPR013974">
    <property type="entry name" value="SAF"/>
</dbReference>